<organism evidence="3 4">
    <name type="scientific">Embleya scabrispora</name>
    <dbReference type="NCBI Taxonomy" id="159449"/>
    <lineage>
        <taxon>Bacteria</taxon>
        <taxon>Bacillati</taxon>
        <taxon>Actinomycetota</taxon>
        <taxon>Actinomycetes</taxon>
        <taxon>Kitasatosporales</taxon>
        <taxon>Streptomycetaceae</taxon>
        <taxon>Embleya</taxon>
    </lineage>
</organism>
<sequence length="123" mass="13103">MDHAPTPDADITVTHAPDHPLTPLPIDPADVLSGDPVTSFAVLREDDHAEHGLWQMTPGSAAGVEADEMFVVLAGRATIDVRNGPTLDVKPGDVGLMRAGTHAVWTVHETLRKAYRITKPTPG</sequence>
<evidence type="ECO:0000313" key="3">
    <source>
        <dbReference type="EMBL" id="OPC77860.1"/>
    </source>
</evidence>
<keyword evidence="4" id="KW-1185">Reference proteome</keyword>
<feature type="region of interest" description="Disordered" evidence="1">
    <location>
        <begin position="1"/>
        <end position="30"/>
    </location>
</feature>
<comment type="caution">
    <text evidence="3">The sequence shown here is derived from an EMBL/GenBank/DDBJ whole genome shotgun (WGS) entry which is preliminary data.</text>
</comment>
<dbReference type="InterPro" id="IPR014710">
    <property type="entry name" value="RmlC-like_jellyroll"/>
</dbReference>
<reference evidence="3 4" key="1">
    <citation type="submission" date="2017-03" db="EMBL/GenBank/DDBJ databases">
        <title>Draft genome sequence of Streptomyces scabrisporus NF3, endophyte isolated from Amphipterygium adstringens.</title>
        <authorList>
            <person name="Vazquez M."/>
            <person name="Ceapa C.D."/>
            <person name="Rodriguez Luna D."/>
            <person name="Sanchez Esquivel S."/>
        </authorList>
    </citation>
    <scope>NUCLEOTIDE SEQUENCE [LARGE SCALE GENOMIC DNA]</scope>
    <source>
        <strain evidence="3 4">NF3</strain>
    </source>
</reference>
<dbReference type="PANTHER" id="PTHR40943">
    <property type="entry name" value="CYTOPLASMIC PROTEIN-RELATED"/>
    <property type="match status" value="1"/>
</dbReference>
<dbReference type="Gene3D" id="2.60.120.10">
    <property type="entry name" value="Jelly Rolls"/>
    <property type="match status" value="1"/>
</dbReference>
<accession>A0A1T3NMC1</accession>
<dbReference type="Pfam" id="PF05899">
    <property type="entry name" value="Cupin_3"/>
    <property type="match status" value="1"/>
</dbReference>
<dbReference type="OrthoDB" id="9799053at2"/>
<dbReference type="InterPro" id="IPR011051">
    <property type="entry name" value="RmlC_Cupin_sf"/>
</dbReference>
<dbReference type="Proteomes" id="UP000190037">
    <property type="component" value="Unassembled WGS sequence"/>
</dbReference>
<protein>
    <recommendedName>
        <fullName evidence="2">(S)-ureidoglycine aminohydrolase cupin domain-containing protein</fullName>
    </recommendedName>
</protein>
<evidence type="ECO:0000313" key="4">
    <source>
        <dbReference type="Proteomes" id="UP000190037"/>
    </source>
</evidence>
<evidence type="ECO:0000259" key="2">
    <source>
        <dbReference type="Pfam" id="PF05899"/>
    </source>
</evidence>
<feature type="domain" description="(S)-ureidoglycine aminohydrolase cupin" evidence="2">
    <location>
        <begin position="45"/>
        <end position="115"/>
    </location>
</feature>
<dbReference type="RefSeq" id="WP_078980954.1">
    <property type="nucleotide sequence ID" value="NZ_MWQN01000003.1"/>
</dbReference>
<dbReference type="STRING" id="159449.B4N89_36975"/>
<dbReference type="SUPFAM" id="SSF51182">
    <property type="entry name" value="RmlC-like cupins"/>
    <property type="match status" value="1"/>
</dbReference>
<dbReference type="AlphaFoldDB" id="A0A1T3NMC1"/>
<name>A0A1T3NMC1_9ACTN</name>
<dbReference type="EMBL" id="MWQN01000003">
    <property type="protein sequence ID" value="OPC77860.1"/>
    <property type="molecule type" value="Genomic_DNA"/>
</dbReference>
<proteinExistence type="predicted"/>
<dbReference type="InterPro" id="IPR008579">
    <property type="entry name" value="UGlyAH_Cupin_dom"/>
</dbReference>
<gene>
    <name evidence="3" type="ORF">B4N89_36975</name>
</gene>
<evidence type="ECO:0000256" key="1">
    <source>
        <dbReference type="SAM" id="MobiDB-lite"/>
    </source>
</evidence>
<dbReference type="PANTHER" id="PTHR40943:SF1">
    <property type="entry name" value="CYTOPLASMIC PROTEIN"/>
    <property type="match status" value="1"/>
</dbReference>